<gene>
    <name evidence="2" type="ORF">G3576_22525</name>
</gene>
<reference evidence="2 3" key="2">
    <citation type="submission" date="2020-03" db="EMBL/GenBank/DDBJ databases">
        <title>Roseomonas stagni sp. nov., isolated from pond water in Japan.</title>
        <authorList>
            <person name="Furuhata K."/>
            <person name="Miyamoto H."/>
            <person name="Goto K."/>
        </authorList>
    </citation>
    <scope>NUCLEOTIDE SEQUENCE [LARGE SCALE GENOMIC DNA]</scope>
    <source>
        <strain evidence="2 3">PeD5</strain>
    </source>
</reference>
<dbReference type="InterPro" id="IPR036514">
    <property type="entry name" value="SGNH_hydro_sf"/>
</dbReference>
<dbReference type="SUPFAM" id="SSF52266">
    <property type="entry name" value="SGNH hydrolase"/>
    <property type="match status" value="1"/>
</dbReference>
<dbReference type="Proteomes" id="UP000475385">
    <property type="component" value="Unassembled WGS sequence"/>
</dbReference>
<comment type="caution">
    <text evidence="2">The sequence shown here is derived from an EMBL/GenBank/DDBJ whole genome shotgun (WGS) entry which is preliminary data.</text>
</comment>
<organism evidence="2 3">
    <name type="scientific">Falsiroseomonas algicola</name>
    <dbReference type="NCBI Taxonomy" id="2716930"/>
    <lineage>
        <taxon>Bacteria</taxon>
        <taxon>Pseudomonadati</taxon>
        <taxon>Pseudomonadota</taxon>
        <taxon>Alphaproteobacteria</taxon>
        <taxon>Acetobacterales</taxon>
        <taxon>Roseomonadaceae</taxon>
        <taxon>Falsiroseomonas</taxon>
    </lineage>
</organism>
<dbReference type="Pfam" id="PF13472">
    <property type="entry name" value="Lipase_GDSL_2"/>
    <property type="match status" value="1"/>
</dbReference>
<proteinExistence type="predicted"/>
<sequence>MKSSQGLAGYGRRAALQKAILGCGVLLSGAPALAQGQEIRLLMLGDSITAGYGLARGEGPPARIEALLRAKGRNVRVLDAGVSGDTTAGGRARLEWALADRPHAVIVALGGNDGLRGLTPTQMRGNLVAILDTLARRNLPVLLAGMLAPPNLGADYGREFAAVFSDLARDRPDIVFYPFLLDGIAGEPALNQPDRIHPNPRGAQLLAERILPAIETLLDRVRPLPAG</sequence>
<dbReference type="InterPro" id="IPR051532">
    <property type="entry name" value="Ester_Hydrolysis_Enzymes"/>
</dbReference>
<dbReference type="PANTHER" id="PTHR30383:SF24">
    <property type="entry name" value="THIOESTERASE 1_PROTEASE 1_LYSOPHOSPHOLIPASE L1"/>
    <property type="match status" value="1"/>
</dbReference>
<dbReference type="EMBL" id="JAAIKB010000011">
    <property type="protein sequence ID" value="NGM22806.1"/>
    <property type="molecule type" value="Genomic_DNA"/>
</dbReference>
<evidence type="ECO:0000313" key="3">
    <source>
        <dbReference type="Proteomes" id="UP000475385"/>
    </source>
</evidence>
<dbReference type="PANTHER" id="PTHR30383">
    <property type="entry name" value="THIOESTERASE 1/PROTEASE 1/LYSOPHOSPHOLIPASE L1"/>
    <property type="match status" value="1"/>
</dbReference>
<keyword evidence="3" id="KW-1185">Reference proteome</keyword>
<protein>
    <submittedName>
        <fullName evidence="2">Arylesterase</fullName>
    </submittedName>
</protein>
<dbReference type="InterPro" id="IPR013830">
    <property type="entry name" value="SGNH_hydro"/>
</dbReference>
<dbReference type="CDD" id="cd01822">
    <property type="entry name" value="Lysophospholipase_L1_like"/>
    <property type="match status" value="1"/>
</dbReference>
<dbReference type="AlphaFoldDB" id="A0A6M1LQX3"/>
<dbReference type="GO" id="GO:0004622">
    <property type="term" value="F:phosphatidylcholine lysophospholipase activity"/>
    <property type="evidence" value="ECO:0007669"/>
    <property type="project" value="TreeGrafter"/>
</dbReference>
<feature type="domain" description="SGNH hydrolase-type esterase" evidence="1">
    <location>
        <begin position="44"/>
        <end position="205"/>
    </location>
</feature>
<dbReference type="Gene3D" id="3.40.50.1110">
    <property type="entry name" value="SGNH hydrolase"/>
    <property type="match status" value="1"/>
</dbReference>
<name>A0A6M1LQX3_9PROT</name>
<evidence type="ECO:0000259" key="1">
    <source>
        <dbReference type="Pfam" id="PF13472"/>
    </source>
</evidence>
<accession>A0A6M1LQX3</accession>
<reference evidence="2 3" key="1">
    <citation type="submission" date="2020-02" db="EMBL/GenBank/DDBJ databases">
        <authorList>
            <person name="Kim H.M."/>
            <person name="Jeon C.O."/>
        </authorList>
    </citation>
    <scope>NUCLEOTIDE SEQUENCE [LARGE SCALE GENOMIC DNA]</scope>
    <source>
        <strain evidence="2 3">PeD5</strain>
    </source>
</reference>
<evidence type="ECO:0000313" key="2">
    <source>
        <dbReference type="EMBL" id="NGM22806.1"/>
    </source>
</evidence>